<feature type="signal peptide" evidence="6">
    <location>
        <begin position="1"/>
        <end position="26"/>
    </location>
</feature>
<dbReference type="InterPro" id="IPR020946">
    <property type="entry name" value="Flavin_mOase-like"/>
</dbReference>
<dbReference type="PANTHER" id="PTHR23023">
    <property type="entry name" value="DIMETHYLANILINE MONOOXYGENASE"/>
    <property type="match status" value="1"/>
</dbReference>
<dbReference type="Gene3D" id="3.50.50.60">
    <property type="entry name" value="FAD/NAD(P)-binding domain"/>
    <property type="match status" value="3"/>
</dbReference>
<evidence type="ECO:0000313" key="8">
    <source>
        <dbReference type="Proteomes" id="UP001201163"/>
    </source>
</evidence>
<dbReference type="AlphaFoldDB" id="A0AAD4LUM2"/>
<sequence>MPNWFRLALSLLQFQAPLHLSRVSLTADVPDKRIAIVGGGTAGIVMLKTLVDDLPKDLTQTWEIVLFEQRDDVGGIWYPDPHTPHPPDLPESPLYPRLRTNTPHPSMTIPQFQFPPGTALFPNHAFVHQYHKSMISRWNLSSYIHLRHEVLAADWHGDNVSGHWQLTALDRTHNRTVHAGFDHLVVASGHNQYPYEPKFQGQQVWEASAPGRKVLHSIFYREPEVYRGRNVLVVGGGASGRDISQQVVRFANSTYVSLRSDSMRLLPLPFPHIPGVERVGAISHFTPHAPVFEDGTSLPQIDTVLLATGYELRVPFLSFIRNTSLSTPLPDPHDCDALTNNGRYLRPLFRHVLSLAPTHAPLALAFIGLPIFVSNGISDFAQALLVAHALADPALLPPASALLADLRAQEAALDNPARIGHRIVQPGGGTAYQDELVAILQDSGREGGGIPSRGTRFTEPWREFATRESGRLRLAWLKIEALGKDEVRKWLGSVKRGDEAEWVDLMERLAEWFKEQMWSSGTRRLIGAPT</sequence>
<evidence type="ECO:0000256" key="6">
    <source>
        <dbReference type="SAM" id="SignalP"/>
    </source>
</evidence>
<gene>
    <name evidence="7" type="ORF">EDB92DRAFT_2051433</name>
</gene>
<keyword evidence="4" id="KW-0521">NADP</keyword>
<dbReference type="Pfam" id="PF00743">
    <property type="entry name" value="FMO-like"/>
    <property type="match status" value="1"/>
</dbReference>
<feature type="chain" id="PRO_5042093703" evidence="6">
    <location>
        <begin position="27"/>
        <end position="530"/>
    </location>
</feature>
<keyword evidence="5" id="KW-0560">Oxidoreductase</keyword>
<evidence type="ECO:0000256" key="4">
    <source>
        <dbReference type="ARBA" id="ARBA00022857"/>
    </source>
</evidence>
<evidence type="ECO:0000256" key="3">
    <source>
        <dbReference type="ARBA" id="ARBA00022827"/>
    </source>
</evidence>
<evidence type="ECO:0000313" key="7">
    <source>
        <dbReference type="EMBL" id="KAH9000382.1"/>
    </source>
</evidence>
<evidence type="ECO:0000256" key="5">
    <source>
        <dbReference type="ARBA" id="ARBA00023002"/>
    </source>
</evidence>
<dbReference type="GO" id="GO:0004499">
    <property type="term" value="F:N,N-dimethylaniline monooxygenase activity"/>
    <property type="evidence" value="ECO:0007669"/>
    <property type="project" value="InterPro"/>
</dbReference>
<organism evidence="7 8">
    <name type="scientific">Lactarius akahatsu</name>
    <dbReference type="NCBI Taxonomy" id="416441"/>
    <lineage>
        <taxon>Eukaryota</taxon>
        <taxon>Fungi</taxon>
        <taxon>Dikarya</taxon>
        <taxon>Basidiomycota</taxon>
        <taxon>Agaricomycotina</taxon>
        <taxon>Agaricomycetes</taxon>
        <taxon>Russulales</taxon>
        <taxon>Russulaceae</taxon>
        <taxon>Lactarius</taxon>
    </lineage>
</organism>
<comment type="caution">
    <text evidence="7">The sequence shown here is derived from an EMBL/GenBank/DDBJ whole genome shotgun (WGS) entry which is preliminary data.</text>
</comment>
<reference evidence="7" key="1">
    <citation type="submission" date="2022-01" db="EMBL/GenBank/DDBJ databases">
        <title>Comparative genomics reveals a dynamic genome evolution in the ectomycorrhizal milk-cap (Lactarius) mushrooms.</title>
        <authorList>
            <consortium name="DOE Joint Genome Institute"/>
            <person name="Lebreton A."/>
            <person name="Tang N."/>
            <person name="Kuo A."/>
            <person name="LaButti K."/>
            <person name="Drula E."/>
            <person name="Barry K."/>
            <person name="Clum A."/>
            <person name="Lipzen A."/>
            <person name="Mousain D."/>
            <person name="Ng V."/>
            <person name="Wang R."/>
            <person name="Wang X."/>
            <person name="Dai Y."/>
            <person name="Henrissat B."/>
            <person name="Grigoriev I.V."/>
            <person name="Guerin-Laguette A."/>
            <person name="Yu F."/>
            <person name="Martin F.M."/>
        </authorList>
    </citation>
    <scope>NUCLEOTIDE SEQUENCE</scope>
    <source>
        <strain evidence="7">QP</strain>
    </source>
</reference>
<dbReference type="SUPFAM" id="SSF51905">
    <property type="entry name" value="FAD/NAD(P)-binding domain"/>
    <property type="match status" value="1"/>
</dbReference>
<dbReference type="EMBL" id="JAKELL010000002">
    <property type="protein sequence ID" value="KAH9000382.1"/>
    <property type="molecule type" value="Genomic_DNA"/>
</dbReference>
<keyword evidence="6" id="KW-0732">Signal</keyword>
<keyword evidence="8" id="KW-1185">Reference proteome</keyword>
<comment type="similarity">
    <text evidence="1">Belongs to the FMO family.</text>
</comment>
<evidence type="ECO:0000256" key="1">
    <source>
        <dbReference type="ARBA" id="ARBA00009183"/>
    </source>
</evidence>
<keyword evidence="3" id="KW-0274">FAD</keyword>
<evidence type="ECO:0000256" key="2">
    <source>
        <dbReference type="ARBA" id="ARBA00022630"/>
    </source>
</evidence>
<dbReference type="GO" id="GO:0050660">
    <property type="term" value="F:flavin adenine dinucleotide binding"/>
    <property type="evidence" value="ECO:0007669"/>
    <property type="project" value="InterPro"/>
</dbReference>
<dbReference type="PRINTS" id="PR00370">
    <property type="entry name" value="FMOXYGENASE"/>
</dbReference>
<dbReference type="InterPro" id="IPR050346">
    <property type="entry name" value="FMO-like"/>
</dbReference>
<keyword evidence="2" id="KW-0285">Flavoprotein</keyword>
<protein>
    <submittedName>
        <fullName evidence="7">FAD/NAD-P-binding domain-containing protein</fullName>
    </submittedName>
</protein>
<dbReference type="Proteomes" id="UP001201163">
    <property type="component" value="Unassembled WGS sequence"/>
</dbReference>
<dbReference type="InterPro" id="IPR036188">
    <property type="entry name" value="FAD/NAD-bd_sf"/>
</dbReference>
<proteinExistence type="inferred from homology"/>
<name>A0AAD4LUM2_9AGAM</name>
<accession>A0AAD4LUM2</accession>
<dbReference type="InterPro" id="IPR000960">
    <property type="entry name" value="Flavin_mOase"/>
</dbReference>
<dbReference type="GO" id="GO:0050661">
    <property type="term" value="F:NADP binding"/>
    <property type="evidence" value="ECO:0007669"/>
    <property type="project" value="InterPro"/>
</dbReference>